<protein>
    <submittedName>
        <fullName evidence="1">Uncharacterized protein</fullName>
    </submittedName>
</protein>
<organism evidence="1">
    <name type="scientific">Rhizophora mucronata</name>
    <name type="common">Asiatic mangrove</name>
    <dbReference type="NCBI Taxonomy" id="61149"/>
    <lineage>
        <taxon>Eukaryota</taxon>
        <taxon>Viridiplantae</taxon>
        <taxon>Streptophyta</taxon>
        <taxon>Embryophyta</taxon>
        <taxon>Tracheophyta</taxon>
        <taxon>Spermatophyta</taxon>
        <taxon>Magnoliopsida</taxon>
        <taxon>eudicotyledons</taxon>
        <taxon>Gunneridae</taxon>
        <taxon>Pentapetalae</taxon>
        <taxon>rosids</taxon>
        <taxon>fabids</taxon>
        <taxon>Malpighiales</taxon>
        <taxon>Rhizophoraceae</taxon>
        <taxon>Rhizophora</taxon>
    </lineage>
</organism>
<name>A0A2P2QGC3_RHIMU</name>
<proteinExistence type="predicted"/>
<sequence>MELDHRTNSQIHARSLSALLLFSS</sequence>
<reference evidence="1" key="1">
    <citation type="submission" date="2018-02" db="EMBL/GenBank/DDBJ databases">
        <title>Rhizophora mucronata_Transcriptome.</title>
        <authorList>
            <person name="Meera S.P."/>
            <person name="Sreeshan A."/>
            <person name="Augustine A."/>
        </authorList>
    </citation>
    <scope>NUCLEOTIDE SEQUENCE</scope>
    <source>
        <tissue evidence="1">Leaf</tissue>
    </source>
</reference>
<accession>A0A2P2QGC3</accession>
<dbReference type="AlphaFoldDB" id="A0A2P2QGC3"/>
<evidence type="ECO:0000313" key="1">
    <source>
        <dbReference type="EMBL" id="MBX65954.1"/>
    </source>
</evidence>
<dbReference type="EMBL" id="GGEC01085470">
    <property type="protein sequence ID" value="MBX65954.1"/>
    <property type="molecule type" value="Transcribed_RNA"/>
</dbReference>